<accession>A0A5E7ZKQ7</accession>
<dbReference type="RefSeq" id="WP_151991056.1">
    <property type="nucleotide sequence ID" value="NZ_LR701528.1"/>
</dbReference>
<proteinExistence type="predicted"/>
<evidence type="ECO:0000313" key="2">
    <source>
        <dbReference type="Proteomes" id="UP000326857"/>
    </source>
</evidence>
<dbReference type="EMBL" id="CABVLI010000040">
    <property type="protein sequence ID" value="VVT17725.1"/>
    <property type="molecule type" value="Genomic_DNA"/>
</dbReference>
<name>A0A5E7ZKQ7_9SPHN</name>
<evidence type="ECO:0000313" key="1">
    <source>
        <dbReference type="EMBL" id="VVT17725.1"/>
    </source>
</evidence>
<dbReference type="Proteomes" id="UP000326857">
    <property type="component" value="Unassembled WGS sequence"/>
</dbReference>
<reference evidence="1 2" key="1">
    <citation type="submission" date="2019-09" db="EMBL/GenBank/DDBJ databases">
        <authorList>
            <person name="Dittami M. S."/>
        </authorList>
    </citation>
    <scope>NUCLEOTIDE SEQUENCE [LARGE SCALE GENOMIC DNA]</scope>
    <source>
        <strain evidence="1">SPHINGO391</strain>
    </source>
</reference>
<dbReference type="AlphaFoldDB" id="A0A5E7ZKQ7"/>
<sequence length="106" mass="11699">MFVMNPPAVPANVPVKSKDPAIAAVEWACIRAGLNYEVLDHPQIAMVTENNDVEMVHIRLPELNLFIDVETHTNAIVRQRYMTGKMIVDGSAGIDNLVAFLASLRV</sequence>
<gene>
    <name evidence="1" type="ORF">SPHINGO391_450138</name>
</gene>
<organism evidence="1 2">
    <name type="scientific">Sphingomonas aurantiaca</name>
    <dbReference type="NCBI Taxonomy" id="185949"/>
    <lineage>
        <taxon>Bacteria</taxon>
        <taxon>Pseudomonadati</taxon>
        <taxon>Pseudomonadota</taxon>
        <taxon>Alphaproteobacteria</taxon>
        <taxon>Sphingomonadales</taxon>
        <taxon>Sphingomonadaceae</taxon>
        <taxon>Sphingomonas</taxon>
    </lineage>
</organism>
<protein>
    <submittedName>
        <fullName evidence="1">Uncharacterized protein</fullName>
    </submittedName>
</protein>